<evidence type="ECO:0000313" key="1">
    <source>
        <dbReference type="EMBL" id="AZR60223.1"/>
    </source>
</evidence>
<dbReference type="Proteomes" id="UP000282435">
    <property type="component" value="Chromosome"/>
</dbReference>
<name>A0A3S9SL94_EIKCO</name>
<evidence type="ECO:0000313" key="2">
    <source>
        <dbReference type="Proteomes" id="UP000282435"/>
    </source>
</evidence>
<reference evidence="1 2" key="1">
    <citation type="submission" date="2018-12" db="EMBL/GenBank/DDBJ databases">
        <title>Genome sequencing of Eikenella corrodens KCOM 3110 (= JS217).</title>
        <authorList>
            <person name="Koo J.-K."/>
            <person name="Park S.-N."/>
            <person name="Lim Y.K."/>
        </authorList>
    </citation>
    <scope>NUCLEOTIDE SEQUENCE [LARGE SCALE GENOMIC DNA]</scope>
    <source>
        <strain evidence="1 2">KCOM 3110</strain>
    </source>
</reference>
<dbReference type="RefSeq" id="WP_126983697.1">
    <property type="nucleotide sequence ID" value="NZ_CP034670.1"/>
</dbReference>
<sequence>MGFDIFHDGFPLVAVKNSVSGCLKVANGRQFRSGCIFSNQFSLPVGEGWGGGGKPRVCFGGIPNVQAAFNFVDTAL</sequence>
<dbReference type="AlphaFoldDB" id="A0A3S9SL94"/>
<proteinExistence type="predicted"/>
<accession>A0A3S9SL94</accession>
<protein>
    <submittedName>
        <fullName evidence="1">Uncharacterized protein</fullName>
    </submittedName>
</protein>
<organism evidence="1 2">
    <name type="scientific">Eikenella corrodens</name>
    <dbReference type="NCBI Taxonomy" id="539"/>
    <lineage>
        <taxon>Bacteria</taxon>
        <taxon>Pseudomonadati</taxon>
        <taxon>Pseudomonadota</taxon>
        <taxon>Betaproteobacteria</taxon>
        <taxon>Neisseriales</taxon>
        <taxon>Neisseriaceae</taxon>
        <taxon>Eikenella</taxon>
    </lineage>
</organism>
<gene>
    <name evidence="1" type="ORF">ELB75_09430</name>
</gene>
<dbReference type="EMBL" id="CP034670">
    <property type="protein sequence ID" value="AZR60223.1"/>
    <property type="molecule type" value="Genomic_DNA"/>
</dbReference>